<protein>
    <submittedName>
        <fullName evidence="2">Transposase</fullName>
    </submittedName>
</protein>
<keyword evidence="3" id="KW-1185">Reference proteome</keyword>
<evidence type="ECO:0000259" key="1">
    <source>
        <dbReference type="Pfam" id="PF01609"/>
    </source>
</evidence>
<feature type="domain" description="Transposase IS4-like" evidence="1">
    <location>
        <begin position="4"/>
        <end position="77"/>
    </location>
</feature>
<dbReference type="PANTHER" id="PTHR30007:SF0">
    <property type="entry name" value="TRANSPOSASE"/>
    <property type="match status" value="1"/>
</dbReference>
<dbReference type="EMBL" id="JBHOMY010000092">
    <property type="protein sequence ID" value="MFC1459342.1"/>
    <property type="molecule type" value="Genomic_DNA"/>
</dbReference>
<dbReference type="InterPro" id="IPR002559">
    <property type="entry name" value="Transposase_11"/>
</dbReference>
<sequence length="87" mass="9839">ATAFADSGYAGQAPAQATSIRIEIVRKPPDQAGFAVHPRRWVVERFFAWISRNRRIWKDPEATLTSARAFLYAASVMLLVRRLGRHS</sequence>
<organism evidence="2 3">
    <name type="scientific">Microvirga arabica</name>
    <dbReference type="NCBI Taxonomy" id="1128671"/>
    <lineage>
        <taxon>Bacteria</taxon>
        <taxon>Pseudomonadati</taxon>
        <taxon>Pseudomonadota</taxon>
        <taxon>Alphaproteobacteria</taxon>
        <taxon>Hyphomicrobiales</taxon>
        <taxon>Methylobacteriaceae</taxon>
        <taxon>Microvirga</taxon>
    </lineage>
</organism>
<dbReference type="PANTHER" id="PTHR30007">
    <property type="entry name" value="PHP DOMAIN PROTEIN"/>
    <property type="match status" value="1"/>
</dbReference>
<evidence type="ECO:0000313" key="3">
    <source>
        <dbReference type="Proteomes" id="UP001593940"/>
    </source>
</evidence>
<gene>
    <name evidence="2" type="ORF">ACETIH_22080</name>
</gene>
<evidence type="ECO:0000313" key="2">
    <source>
        <dbReference type="EMBL" id="MFC1459342.1"/>
    </source>
</evidence>
<dbReference type="Proteomes" id="UP001593940">
    <property type="component" value="Unassembled WGS sequence"/>
</dbReference>
<proteinExistence type="predicted"/>
<feature type="non-terminal residue" evidence="2">
    <location>
        <position position="1"/>
    </location>
</feature>
<dbReference type="Pfam" id="PF01609">
    <property type="entry name" value="DDE_Tnp_1"/>
    <property type="match status" value="1"/>
</dbReference>
<name>A0ABV6YDH7_9HYPH</name>
<accession>A0ABV6YDH7</accession>
<comment type="caution">
    <text evidence="2">The sequence shown here is derived from an EMBL/GenBank/DDBJ whole genome shotgun (WGS) entry which is preliminary data.</text>
</comment>
<reference evidence="2 3" key="1">
    <citation type="submission" date="2024-09" db="EMBL/GenBank/DDBJ databases">
        <title>Nodulacao em especies de Leguminosae Basais da Amazonia e Caracterizacao dos Rizobios e Bacterias Associadas aos Nodulos.</title>
        <authorList>
            <person name="Jambeiro I.C.A."/>
            <person name="Lopes I.S."/>
            <person name="Aguiar E.R.G.R."/>
            <person name="Santos A.F.J."/>
            <person name="Dos Santos J.M.F."/>
            <person name="Gross E."/>
        </authorList>
    </citation>
    <scope>NUCLEOTIDE SEQUENCE [LARGE SCALE GENOMIC DNA]</scope>
    <source>
        <strain evidence="2 3">BRUESC1165</strain>
    </source>
</reference>
<dbReference type="RefSeq" id="WP_377031015.1">
    <property type="nucleotide sequence ID" value="NZ_JBHOMY010000092.1"/>
</dbReference>